<keyword evidence="4" id="KW-1185">Reference proteome</keyword>
<dbReference type="RefSeq" id="WP_184330847.1">
    <property type="nucleotide sequence ID" value="NZ_JACHHZ010000002.1"/>
</dbReference>
<reference evidence="3 4" key="1">
    <citation type="submission" date="2020-08" db="EMBL/GenBank/DDBJ databases">
        <title>Genomic Encyclopedia of Type Strains, Phase IV (KMG-IV): sequencing the most valuable type-strain genomes for metagenomic binning, comparative biology and taxonomic classification.</title>
        <authorList>
            <person name="Goeker M."/>
        </authorList>
    </citation>
    <scope>NUCLEOTIDE SEQUENCE [LARGE SCALE GENOMIC DNA]</scope>
    <source>
        <strain evidence="3 4">DSM 26723</strain>
    </source>
</reference>
<feature type="transmembrane region" description="Helical" evidence="2">
    <location>
        <begin position="9"/>
        <end position="28"/>
    </location>
</feature>
<dbReference type="Pfam" id="PF11219">
    <property type="entry name" value="DUF3014"/>
    <property type="match status" value="1"/>
</dbReference>
<dbReference type="EMBL" id="JACHHZ010000002">
    <property type="protein sequence ID" value="MBB6092946.1"/>
    <property type="molecule type" value="Genomic_DNA"/>
</dbReference>
<protein>
    <recommendedName>
        <fullName evidence="5">DUF3014 domain-containing protein</fullName>
    </recommendedName>
</protein>
<keyword evidence="2" id="KW-0472">Membrane</keyword>
<dbReference type="AlphaFoldDB" id="A0A841HJG8"/>
<name>A0A841HJG8_9GAMM</name>
<feature type="region of interest" description="Disordered" evidence="1">
    <location>
        <begin position="45"/>
        <end position="72"/>
    </location>
</feature>
<sequence>MQDDVKKYLWWGIPIIVVAGLGAALYYGRKHKEAPVVAEQVRTEPVATAPDQPSNHPIDAPSADKPLPSLGESDSALQESLAEVFGRPLEQFLVPKNIVRHVVVTVDNLPRKKTAIQMWPLHPTGGLPLVEGQDDALTLSAQNSTRYATLMAIVRNTDTRQVAALYKRYYPLFQEAYTELGYPDAYFNNRLVEVIDHLLQTPEVTGPIKLTQPGVFYQYADPTLEELSAGQKLLIRMGSENASTLKMKLRELRREVAKRE</sequence>
<gene>
    <name evidence="3" type="ORF">HNQ60_001824</name>
</gene>
<accession>A0A841HJG8</accession>
<comment type="caution">
    <text evidence="3">The sequence shown here is derived from an EMBL/GenBank/DDBJ whole genome shotgun (WGS) entry which is preliminary data.</text>
</comment>
<proteinExistence type="predicted"/>
<evidence type="ECO:0000313" key="3">
    <source>
        <dbReference type="EMBL" id="MBB6092946.1"/>
    </source>
</evidence>
<keyword evidence="2" id="KW-1133">Transmembrane helix</keyword>
<organism evidence="3 4">
    <name type="scientific">Povalibacter uvarum</name>
    <dbReference type="NCBI Taxonomy" id="732238"/>
    <lineage>
        <taxon>Bacteria</taxon>
        <taxon>Pseudomonadati</taxon>
        <taxon>Pseudomonadota</taxon>
        <taxon>Gammaproteobacteria</taxon>
        <taxon>Steroidobacterales</taxon>
        <taxon>Steroidobacteraceae</taxon>
        <taxon>Povalibacter</taxon>
    </lineage>
</organism>
<keyword evidence="2" id="KW-0812">Transmembrane</keyword>
<evidence type="ECO:0000256" key="1">
    <source>
        <dbReference type="SAM" id="MobiDB-lite"/>
    </source>
</evidence>
<dbReference type="Proteomes" id="UP000588068">
    <property type="component" value="Unassembled WGS sequence"/>
</dbReference>
<evidence type="ECO:0000256" key="2">
    <source>
        <dbReference type="SAM" id="Phobius"/>
    </source>
</evidence>
<dbReference type="InterPro" id="IPR021382">
    <property type="entry name" value="DUF3014"/>
</dbReference>
<evidence type="ECO:0008006" key="5">
    <source>
        <dbReference type="Google" id="ProtNLM"/>
    </source>
</evidence>
<evidence type="ECO:0000313" key="4">
    <source>
        <dbReference type="Proteomes" id="UP000588068"/>
    </source>
</evidence>